<dbReference type="Pfam" id="PF00171">
    <property type="entry name" value="Aldedh"/>
    <property type="match status" value="1"/>
</dbReference>
<dbReference type="InterPro" id="IPR029510">
    <property type="entry name" value="Ald_DH_CS_GLU"/>
</dbReference>
<evidence type="ECO:0000256" key="3">
    <source>
        <dbReference type="ARBA" id="ARBA00023027"/>
    </source>
</evidence>
<dbReference type="NCBIfam" id="TIGR03240">
    <property type="entry name" value="arg_catab_astD"/>
    <property type="match status" value="1"/>
</dbReference>
<evidence type="ECO:0000256" key="4">
    <source>
        <dbReference type="PROSITE-ProRule" id="PRU10007"/>
    </source>
</evidence>
<comment type="similarity">
    <text evidence="5">Belongs to the aldehyde dehydrogenase family.</text>
</comment>
<dbReference type="RefSeq" id="WP_354297962.1">
    <property type="nucleotide sequence ID" value="NZ_JBEPLU010000002.1"/>
</dbReference>
<feature type="domain" description="Aldehyde dehydrogenase" evidence="6">
    <location>
        <begin position="6"/>
        <end position="445"/>
    </location>
</feature>
<keyword evidence="2 5" id="KW-0560">Oxidoreductase</keyword>
<evidence type="ECO:0000256" key="1">
    <source>
        <dbReference type="ARBA" id="ARBA00022503"/>
    </source>
</evidence>
<comment type="caution">
    <text evidence="7">The sequence shown here is derived from an EMBL/GenBank/DDBJ whole genome shotgun (WGS) entry which is preliminary data.</text>
</comment>
<dbReference type="InterPro" id="IPR015590">
    <property type="entry name" value="Aldehyde_DH_dom"/>
</dbReference>
<dbReference type="PROSITE" id="PS00687">
    <property type="entry name" value="ALDEHYDE_DEHYDR_GLU"/>
    <property type="match status" value="1"/>
</dbReference>
<keyword evidence="8" id="KW-1185">Reference proteome</keyword>
<dbReference type="Proteomes" id="UP001549110">
    <property type="component" value="Unassembled WGS sequence"/>
</dbReference>
<gene>
    <name evidence="7" type="ORF">ABID41_003054</name>
</gene>
<reference evidence="7 8" key="1">
    <citation type="submission" date="2024-06" db="EMBL/GenBank/DDBJ databases">
        <title>Genomic Encyclopedia of Type Strains, Phase IV (KMG-IV): sequencing the most valuable type-strain genomes for metagenomic binning, comparative biology and taxonomic classification.</title>
        <authorList>
            <person name="Goeker M."/>
        </authorList>
    </citation>
    <scope>NUCLEOTIDE SEQUENCE [LARGE SCALE GENOMIC DNA]</scope>
    <source>
        <strain evidence="7 8">DSM 17809</strain>
    </source>
</reference>
<dbReference type="InterPro" id="IPR016163">
    <property type="entry name" value="Ald_DH_C"/>
</dbReference>
<dbReference type="EC" id="1.2.1.71" evidence="7"/>
<protein>
    <submittedName>
        <fullName evidence="7">Succinylglutamic semialdehyde dehydrogenase</fullName>
        <ecNumber evidence="7">1.2.1.71</ecNumber>
    </submittedName>
</protein>
<organism evidence="7 8">
    <name type="scientific">Phenylobacterium koreense</name>
    <dbReference type="NCBI Taxonomy" id="266125"/>
    <lineage>
        <taxon>Bacteria</taxon>
        <taxon>Pseudomonadati</taxon>
        <taxon>Pseudomonadota</taxon>
        <taxon>Alphaproteobacteria</taxon>
        <taxon>Caulobacterales</taxon>
        <taxon>Caulobacteraceae</taxon>
        <taxon>Phenylobacterium</taxon>
    </lineage>
</organism>
<proteinExistence type="inferred from homology"/>
<evidence type="ECO:0000259" key="6">
    <source>
        <dbReference type="Pfam" id="PF00171"/>
    </source>
</evidence>
<evidence type="ECO:0000256" key="5">
    <source>
        <dbReference type="RuleBase" id="RU003345"/>
    </source>
</evidence>
<dbReference type="InterPro" id="IPR017649">
    <property type="entry name" value="SuccinylGlu_semiald_DH_AstD"/>
</dbReference>
<evidence type="ECO:0000256" key="2">
    <source>
        <dbReference type="ARBA" id="ARBA00023002"/>
    </source>
</evidence>
<dbReference type="GO" id="GO:0043824">
    <property type="term" value="F:succinylglutamate-semialdehyde dehydrogenase activity"/>
    <property type="evidence" value="ECO:0007669"/>
    <property type="project" value="UniProtKB-EC"/>
</dbReference>
<dbReference type="InterPro" id="IPR016162">
    <property type="entry name" value="Ald_DH_N"/>
</dbReference>
<dbReference type="InterPro" id="IPR016160">
    <property type="entry name" value="Ald_DH_CS_CYS"/>
</dbReference>
<keyword evidence="1" id="KW-0056">Arginine metabolism</keyword>
<dbReference type="SUPFAM" id="SSF53720">
    <property type="entry name" value="ALDH-like"/>
    <property type="match status" value="1"/>
</dbReference>
<keyword evidence="3" id="KW-0520">NAD</keyword>
<dbReference type="InterPro" id="IPR016161">
    <property type="entry name" value="Ald_DH/histidinol_DH"/>
</dbReference>
<dbReference type="PANTHER" id="PTHR11699">
    <property type="entry name" value="ALDEHYDE DEHYDROGENASE-RELATED"/>
    <property type="match status" value="1"/>
</dbReference>
<name>A0ABV2ENL3_9CAUL</name>
<evidence type="ECO:0000313" key="7">
    <source>
        <dbReference type="EMBL" id="MET3527936.1"/>
    </source>
</evidence>
<dbReference type="CDD" id="cd07095">
    <property type="entry name" value="ALDH_SGSD_AstD"/>
    <property type="match status" value="1"/>
</dbReference>
<dbReference type="NCBIfam" id="NF006992">
    <property type="entry name" value="PRK09457.1"/>
    <property type="match status" value="1"/>
</dbReference>
<sequence length="469" mass="49414">MSISEIISTDPSTDAVVWRGAATTTEELDAMLARARAGFADWSARPLEARHAIARKFAELAKARREEIATLLSQETGKPYWETLTEADTVAGKVEVSIRAQAERAGEREGEAAGARARLAHRPHGVLAVIGPFNFPMHLPNGHIAPALLAGNAVVFKPSEKTPASGLYLAGLWREAGVPDDVLQVVIGGPETARALVAHEAIDGVLFTGGVNAGRAIHVALADQPQKIVALELGGNNPLVVWDVADAESAAHVIVQSAYVSAGQRCSCARRLILPDGAVGGRIIEALTGVIDKILVGAPFDEPAPFMGPVIDLASARSLLSAQAQLGGVRIRELKQIHANRPFLTPGLVDVTGLAVPDRENFGPLLQVIRVPDWASAMAAANATRFGLTAGLLSDDEALYRRFWNEARAGIVNWNRPTTGAAATAPFGGPGLSGNHRPSAYYAADYCAYPVASLEADKAQFRIATGLAA</sequence>
<dbReference type="EMBL" id="JBEPLU010000002">
    <property type="protein sequence ID" value="MET3527936.1"/>
    <property type="molecule type" value="Genomic_DNA"/>
</dbReference>
<feature type="active site" evidence="4">
    <location>
        <position position="232"/>
    </location>
</feature>
<dbReference type="Gene3D" id="3.40.309.10">
    <property type="entry name" value="Aldehyde Dehydrogenase, Chain A, domain 2"/>
    <property type="match status" value="1"/>
</dbReference>
<evidence type="ECO:0000313" key="8">
    <source>
        <dbReference type="Proteomes" id="UP001549110"/>
    </source>
</evidence>
<dbReference type="Gene3D" id="3.40.605.10">
    <property type="entry name" value="Aldehyde Dehydrogenase, Chain A, domain 1"/>
    <property type="match status" value="1"/>
</dbReference>
<dbReference type="PROSITE" id="PS00070">
    <property type="entry name" value="ALDEHYDE_DEHYDR_CYS"/>
    <property type="match status" value="1"/>
</dbReference>
<accession>A0ABV2ENL3</accession>